<dbReference type="RefSeq" id="WP_002845612.1">
    <property type="nucleotide sequence ID" value="NZ_FOVA01000002.1"/>
</dbReference>
<evidence type="ECO:0000313" key="2">
    <source>
        <dbReference type="Proteomes" id="UP000255101"/>
    </source>
</evidence>
<name>A0A379CF08_9FIRM</name>
<protein>
    <submittedName>
        <fullName evidence="1">Uncharacterized protein</fullName>
    </submittedName>
</protein>
<gene>
    <name evidence="1" type="ORF">NCTC11460_00959</name>
</gene>
<sequence length="58" mass="6915">MTYYLWSRGRILPSKAYEIMNNKKGEYKLLKAFAEMEMEEEKERLELKIAIAKAGMRI</sequence>
<dbReference type="AlphaFoldDB" id="A0A379CF08"/>
<reference evidence="1 2" key="1">
    <citation type="submission" date="2018-06" db="EMBL/GenBank/DDBJ databases">
        <authorList>
            <consortium name="Pathogen Informatics"/>
            <person name="Doyle S."/>
        </authorList>
    </citation>
    <scope>NUCLEOTIDE SEQUENCE [LARGE SCALE GENOMIC DNA]</scope>
    <source>
        <strain evidence="1 2">NCTC11460</strain>
    </source>
</reference>
<dbReference type="Proteomes" id="UP000255101">
    <property type="component" value="Unassembled WGS sequence"/>
</dbReference>
<accession>A0A379CF08</accession>
<dbReference type="EMBL" id="UGTB01000004">
    <property type="protein sequence ID" value="SUB61042.1"/>
    <property type="molecule type" value="Genomic_DNA"/>
</dbReference>
<organism evidence="1 2">
    <name type="scientific">Peptostreptococcus anaerobius</name>
    <dbReference type="NCBI Taxonomy" id="1261"/>
    <lineage>
        <taxon>Bacteria</taxon>
        <taxon>Bacillati</taxon>
        <taxon>Bacillota</taxon>
        <taxon>Clostridia</taxon>
        <taxon>Peptostreptococcales</taxon>
        <taxon>Peptostreptococcaceae</taxon>
        <taxon>Peptostreptococcus</taxon>
    </lineage>
</organism>
<evidence type="ECO:0000313" key="1">
    <source>
        <dbReference type="EMBL" id="SUB61042.1"/>
    </source>
</evidence>
<proteinExistence type="predicted"/>